<dbReference type="SUPFAM" id="SSF48452">
    <property type="entry name" value="TPR-like"/>
    <property type="match status" value="2"/>
</dbReference>
<accession>A0A0V9ULX4</accession>
<dbReference type="Proteomes" id="UP000053060">
    <property type="component" value="Unassembled WGS sequence"/>
</dbReference>
<dbReference type="InterPro" id="IPR036388">
    <property type="entry name" value="WH-like_DNA-bd_sf"/>
</dbReference>
<dbReference type="InterPro" id="IPR016032">
    <property type="entry name" value="Sig_transdc_resp-reg_C-effctor"/>
</dbReference>
<evidence type="ECO:0000259" key="2">
    <source>
        <dbReference type="PROSITE" id="PS50043"/>
    </source>
</evidence>
<evidence type="ECO:0000313" key="3">
    <source>
        <dbReference type="EMBL" id="KSZ59022.1"/>
    </source>
</evidence>
<name>A0A0V9ULX4_9NOCA</name>
<dbReference type="SMART" id="SM00421">
    <property type="entry name" value="HTH_LUXR"/>
    <property type="match status" value="1"/>
</dbReference>
<dbReference type="CDD" id="cd06170">
    <property type="entry name" value="LuxR_C_like"/>
    <property type="match status" value="1"/>
</dbReference>
<dbReference type="PROSITE" id="PS00622">
    <property type="entry name" value="HTH_LUXR_1"/>
    <property type="match status" value="1"/>
</dbReference>
<dbReference type="InterPro" id="IPR011990">
    <property type="entry name" value="TPR-like_helical_dom_sf"/>
</dbReference>
<dbReference type="Gene3D" id="1.25.40.10">
    <property type="entry name" value="Tetratricopeptide repeat domain"/>
    <property type="match status" value="2"/>
</dbReference>
<proteinExistence type="predicted"/>
<evidence type="ECO:0000313" key="4">
    <source>
        <dbReference type="Proteomes" id="UP000053060"/>
    </source>
</evidence>
<dbReference type="Pfam" id="PF00196">
    <property type="entry name" value="GerE"/>
    <property type="match status" value="1"/>
</dbReference>
<dbReference type="InterPro" id="IPR000792">
    <property type="entry name" value="Tscrpt_reg_LuxR_C"/>
</dbReference>
<dbReference type="RefSeq" id="WP_060651798.1">
    <property type="nucleotide sequence ID" value="NZ_AZXY01000004.1"/>
</dbReference>
<dbReference type="GO" id="GO:0003677">
    <property type="term" value="F:DNA binding"/>
    <property type="evidence" value="ECO:0007669"/>
    <property type="project" value="UniProtKB-KW"/>
</dbReference>
<dbReference type="Gene3D" id="1.10.10.10">
    <property type="entry name" value="Winged helix-like DNA-binding domain superfamily/Winged helix DNA-binding domain"/>
    <property type="match status" value="1"/>
</dbReference>
<dbReference type="PROSITE" id="PS50043">
    <property type="entry name" value="HTH_LUXR_2"/>
    <property type="match status" value="1"/>
</dbReference>
<dbReference type="PANTHER" id="PTHR43214:SF43">
    <property type="entry name" value="TWO-COMPONENT RESPONSE REGULATOR"/>
    <property type="match status" value="1"/>
</dbReference>
<protein>
    <submittedName>
        <fullName evidence="3">LuxR family transcriptional regulator</fullName>
    </submittedName>
</protein>
<dbReference type="InterPro" id="IPR039420">
    <property type="entry name" value="WalR-like"/>
</dbReference>
<dbReference type="SUPFAM" id="SSF46894">
    <property type="entry name" value="C-terminal effector domain of the bipartite response regulators"/>
    <property type="match status" value="1"/>
</dbReference>
<feature type="domain" description="HTH luxR-type" evidence="2">
    <location>
        <begin position="474"/>
        <end position="539"/>
    </location>
</feature>
<reference evidence="3 4" key="2">
    <citation type="journal article" date="2016" name="Genome Announc.">
        <title>Draft Genome Sequence of a Versatile Hydrocarbon-Degrading Bacterium, Rhodococcus pyridinivorans Strain KG-16, Collected from Oil Fields in India.</title>
        <authorList>
            <person name="Aggarwal R.K."/>
            <person name="Dawar C."/>
            <person name="Phanindranath R."/>
            <person name="Mutnuri L."/>
            <person name="Dayal A.M."/>
        </authorList>
    </citation>
    <scope>NUCLEOTIDE SEQUENCE [LARGE SCALE GENOMIC DNA]</scope>
    <source>
        <strain evidence="3 4">KG-16</strain>
    </source>
</reference>
<organism evidence="3 4">
    <name type="scientific">Rhodococcus pyridinivorans KG-16</name>
    <dbReference type="NCBI Taxonomy" id="1441730"/>
    <lineage>
        <taxon>Bacteria</taxon>
        <taxon>Bacillati</taxon>
        <taxon>Actinomycetota</taxon>
        <taxon>Actinomycetes</taxon>
        <taxon>Mycobacteriales</taxon>
        <taxon>Nocardiaceae</taxon>
        <taxon>Rhodococcus</taxon>
    </lineage>
</organism>
<dbReference type="GO" id="GO:0006355">
    <property type="term" value="P:regulation of DNA-templated transcription"/>
    <property type="evidence" value="ECO:0007669"/>
    <property type="project" value="InterPro"/>
</dbReference>
<reference evidence="4" key="1">
    <citation type="submission" date="2015-01" db="EMBL/GenBank/DDBJ databases">
        <title>Draft genome sequence of Rhodococcus pyridinivorans strain KG-16, a hydrocarbon-degrading bacterium.</title>
        <authorList>
            <person name="Aggarwal R.K."/>
            <person name="Dawar C."/>
        </authorList>
    </citation>
    <scope>NUCLEOTIDE SEQUENCE [LARGE SCALE GENOMIC DNA]</scope>
    <source>
        <strain evidence="4">KG-16</strain>
    </source>
</reference>
<dbReference type="PATRIC" id="fig|1441730.3.peg.2188"/>
<comment type="caution">
    <text evidence="3">The sequence shown here is derived from an EMBL/GenBank/DDBJ whole genome shotgun (WGS) entry which is preliminary data.</text>
</comment>
<dbReference type="AlphaFoldDB" id="A0A0V9ULX4"/>
<sequence length="541" mass="58577">MGRSTVLDHARAAFRAREWPRALNGFRSADTLAALSADDLDLFARAAYLAGHDDDSVALYERAFAAHLEAGETESAGISAFWLCFLLMGRGEVARAGGWLERARQSGVPDRPNCATSGFLMIPGAVQQMYANRPTEALSIFTEAQRIGRACHDADLLALGSLGVGQCRVLLGDVDGGLQTLDEVLVAVGLGEVSPVVSGLVYCAVIETCYGTYHLQRAKEWTQALGRWCDDQSGLVPFRGQCLVHRAQMLQFEGEWSQAMDLARLALQRLSDPPGQPAMGMALYEQGELHRLRGEFDEAEAAYRSAGMYGQEVQPGLALLRLRQGDTTAAVAGILRGLGEASNLDRPRILAAHTEIALATGDVAAARRSADELEALTRTQDAPALTAMADYAQGSVLLAEGDPCGALERLRRSGRRWRDLGALYERARVRVLQGRCCAALGDDDDARLEFDSAASVFHDLHALPDLRELRGPELADAPNGLTPREVQVLRAVATGKTNRAIAHEFVISEKTVARHLSNIFTKLEVSSRAAATAYAYEHRLL</sequence>
<gene>
    <name evidence="3" type="ORF">Z045_10510</name>
</gene>
<dbReference type="EMBL" id="AZXY01000004">
    <property type="protein sequence ID" value="KSZ59022.1"/>
    <property type="molecule type" value="Genomic_DNA"/>
</dbReference>
<dbReference type="PRINTS" id="PR00038">
    <property type="entry name" value="HTHLUXR"/>
</dbReference>
<evidence type="ECO:0000256" key="1">
    <source>
        <dbReference type="ARBA" id="ARBA00023125"/>
    </source>
</evidence>
<dbReference type="PANTHER" id="PTHR43214">
    <property type="entry name" value="TWO-COMPONENT RESPONSE REGULATOR"/>
    <property type="match status" value="1"/>
</dbReference>
<keyword evidence="1" id="KW-0238">DNA-binding</keyword>